<dbReference type="OrthoDB" id="2580323at2759"/>
<proteinExistence type="predicted"/>
<evidence type="ECO:0000313" key="2">
    <source>
        <dbReference type="EMBL" id="KAB2574701.1"/>
    </source>
</evidence>
<accession>A0A5N5DAL0</accession>
<evidence type="ECO:0000256" key="1">
    <source>
        <dbReference type="SAM" id="SignalP"/>
    </source>
</evidence>
<reference evidence="2 3" key="1">
    <citation type="journal article" date="2019" name="Sci. Rep.">
        <title>A multi-omics analysis of the grapevine pathogen Lasiodiplodia theobromae reveals that temperature affects the expression of virulence- and pathogenicity-related genes.</title>
        <authorList>
            <person name="Felix C."/>
            <person name="Meneses R."/>
            <person name="Goncalves M.F.M."/>
            <person name="Tilleman L."/>
            <person name="Duarte A.S."/>
            <person name="Jorrin-Novo J.V."/>
            <person name="Van de Peer Y."/>
            <person name="Deforce D."/>
            <person name="Van Nieuwerburgh F."/>
            <person name="Esteves A.C."/>
            <person name="Alves A."/>
        </authorList>
    </citation>
    <scope>NUCLEOTIDE SEQUENCE [LARGE SCALE GENOMIC DNA]</scope>
    <source>
        <strain evidence="2 3">LA-SOL3</strain>
    </source>
</reference>
<name>A0A5N5DAL0_9PEZI</name>
<feature type="chain" id="PRO_5025054659" evidence="1">
    <location>
        <begin position="25"/>
        <end position="553"/>
    </location>
</feature>
<organism evidence="2 3">
    <name type="scientific">Lasiodiplodia theobromae</name>
    <dbReference type="NCBI Taxonomy" id="45133"/>
    <lineage>
        <taxon>Eukaryota</taxon>
        <taxon>Fungi</taxon>
        <taxon>Dikarya</taxon>
        <taxon>Ascomycota</taxon>
        <taxon>Pezizomycotina</taxon>
        <taxon>Dothideomycetes</taxon>
        <taxon>Dothideomycetes incertae sedis</taxon>
        <taxon>Botryosphaeriales</taxon>
        <taxon>Botryosphaeriaceae</taxon>
        <taxon>Lasiodiplodia</taxon>
    </lineage>
</organism>
<feature type="signal peptide" evidence="1">
    <location>
        <begin position="1"/>
        <end position="24"/>
    </location>
</feature>
<dbReference type="PANTHER" id="PTHR40616">
    <property type="entry name" value="LINALOOL DEHYDRATASE_ISOMERASE DOMAIN-CONTAINING PROTEIN"/>
    <property type="match status" value="1"/>
</dbReference>
<protein>
    <submittedName>
        <fullName evidence="2">Uncharacterized protein</fullName>
    </submittedName>
</protein>
<keyword evidence="1" id="KW-0732">Signal</keyword>
<evidence type="ECO:0000313" key="3">
    <source>
        <dbReference type="Proteomes" id="UP000325902"/>
    </source>
</evidence>
<dbReference type="PANTHER" id="PTHR40616:SF1">
    <property type="entry name" value="LINALOOL DEHYDRATASE_ISOMERASE DOMAIN-CONTAINING PROTEIN"/>
    <property type="match status" value="1"/>
</dbReference>
<keyword evidence="3" id="KW-1185">Reference proteome</keyword>
<comment type="caution">
    <text evidence="2">The sequence shown here is derived from an EMBL/GenBank/DDBJ whole genome shotgun (WGS) entry which is preliminary data.</text>
</comment>
<sequence length="553" mass="60880">MVASSVSGRSLLPLVLLAAQPCVASFVSTLPAGAQDMFNQSMSYLDTLYDPEAHYLYDVSQGTQTSLNHEVRASAWYAIGLLARNNGSDIEEAMQIIRNVIGGQFKDPKDQWYGTYQKEPEEPTVGSAAYPADMYDSWDPNWRGFIGTAFIQGLEDFGDLIEPEVEQLMLESLHNNTVGDSYRVGGVDGDNLYPAYSNPSIMRAFVSGWTGRRLGEANMTQAGEDYAQEIIDLFNRANTLSEFNSGTYAGVSMYALSLWARYMPANESVMGREGPRMLKDTWNSVTNLYHAGLKNSAGPWDRTYGYDMTRYLSILALHIWNLVGREASPLMDKPYAMGHSGDYAYAPLIAIMAPFHNEVVPEEAVSRLTVFPGEHTVETSAFSPPYDEYPRNISAWLSDKLTIGGSTFNETELGGPALNPNTWSPAVVQWDASADNSSKLEVGWLKWYSTEVSLIADVAPGVLNLTYPYGDAGSIFSFMVSPSKGVPDVAGWEDVKGVSVNVTGNANLTYEIAFHGAYGGSGETVNDFEFWNFTYYMPDGFEGTPNLVLEFDV</sequence>
<gene>
    <name evidence="2" type="ORF">DBV05_g6625</name>
</gene>
<dbReference type="EMBL" id="VCHE01000040">
    <property type="protein sequence ID" value="KAB2574701.1"/>
    <property type="molecule type" value="Genomic_DNA"/>
</dbReference>
<dbReference type="AlphaFoldDB" id="A0A5N5DAL0"/>
<dbReference type="Proteomes" id="UP000325902">
    <property type="component" value="Unassembled WGS sequence"/>
</dbReference>